<dbReference type="eggNOG" id="KOG2918">
    <property type="taxonomic scope" value="Eukaryota"/>
</dbReference>
<evidence type="ECO:0000256" key="1">
    <source>
        <dbReference type="ARBA" id="ARBA00022691"/>
    </source>
</evidence>
<keyword evidence="3" id="KW-0808">Transferase</keyword>
<dbReference type="GO" id="GO:0032259">
    <property type="term" value="P:methylation"/>
    <property type="evidence" value="ECO:0007669"/>
    <property type="project" value="UniProtKB-KW"/>
</dbReference>
<reference evidence="3 4" key="2">
    <citation type="journal article" date="2007" name="BMC Biol.">
        <title>A 100%-complete sequence reveals unusually simple genomic features in the hot-spring red alga Cyanidioschyzon merolae.</title>
        <authorList>
            <person name="Nozaki H."/>
            <person name="Takano H."/>
            <person name="Misumi O."/>
            <person name="Terasawa K."/>
            <person name="Matsuzaki M."/>
            <person name="Maruyama S."/>
            <person name="Nishida K."/>
            <person name="Yagisawa F."/>
            <person name="Yoshida Y."/>
            <person name="Fujiwara T."/>
            <person name="Takio S."/>
            <person name="Tamura K."/>
            <person name="Chung S.J."/>
            <person name="Nakamura S."/>
            <person name="Kuroiwa H."/>
            <person name="Tanaka K."/>
            <person name="Sato N."/>
            <person name="Kuroiwa T."/>
        </authorList>
    </citation>
    <scope>NUCLEOTIDE SEQUENCE [LARGE SCALE GENOMIC DNA]</scope>
    <source>
        <strain evidence="3 4">10D</strain>
    </source>
</reference>
<dbReference type="STRING" id="280699.M1V8K3"/>
<dbReference type="InterPro" id="IPR016651">
    <property type="entry name" value="LCMT1"/>
</dbReference>
<accession>M1V8K3</accession>
<dbReference type="Proteomes" id="UP000007014">
    <property type="component" value="Chromosome 12"/>
</dbReference>
<evidence type="ECO:0000313" key="4">
    <source>
        <dbReference type="Proteomes" id="UP000007014"/>
    </source>
</evidence>
<evidence type="ECO:0000313" key="3">
    <source>
        <dbReference type="EMBL" id="BAM80709.1"/>
    </source>
</evidence>
<dbReference type="SUPFAM" id="SSF53335">
    <property type="entry name" value="S-adenosyl-L-methionine-dependent methyltransferases"/>
    <property type="match status" value="1"/>
</dbReference>
<dbReference type="PANTHER" id="PTHR13600:SF21">
    <property type="entry name" value="LEUCINE CARBOXYL METHYLTRANSFERASE 1"/>
    <property type="match status" value="1"/>
</dbReference>
<dbReference type="Gene3D" id="3.40.50.150">
    <property type="entry name" value="Vaccinia Virus protein VP39"/>
    <property type="match status" value="1"/>
</dbReference>
<dbReference type="InterPro" id="IPR029063">
    <property type="entry name" value="SAM-dependent_MTases_sf"/>
</dbReference>
<protein>
    <submittedName>
        <fullName evidence="3">Similar to leucine carboxyl methyltransferase</fullName>
    </submittedName>
</protein>
<dbReference type="AlphaFoldDB" id="M1V8K3"/>
<dbReference type="OrthoDB" id="5479at2759"/>
<proteinExistence type="predicted"/>
<dbReference type="PANTHER" id="PTHR13600">
    <property type="entry name" value="LEUCINE CARBOXYL METHYLTRANSFERASE"/>
    <property type="match status" value="1"/>
</dbReference>
<dbReference type="GeneID" id="16994790"/>
<dbReference type="OMA" id="ESACCAQ"/>
<gene>
    <name evidence="3" type="ORF">CYME_CML095C</name>
</gene>
<dbReference type="KEGG" id="cme:CYME_CML095C"/>
<keyword evidence="1" id="KW-0949">S-adenosyl-L-methionine</keyword>
<organism evidence="3 4">
    <name type="scientific">Cyanidioschyzon merolae (strain NIES-3377 / 10D)</name>
    <name type="common">Unicellular red alga</name>
    <dbReference type="NCBI Taxonomy" id="280699"/>
    <lineage>
        <taxon>Eukaryota</taxon>
        <taxon>Rhodophyta</taxon>
        <taxon>Bangiophyceae</taxon>
        <taxon>Cyanidiales</taxon>
        <taxon>Cyanidiaceae</taxon>
        <taxon>Cyanidioschyzon</taxon>
    </lineage>
</organism>
<keyword evidence="3" id="KW-0489">Methyltransferase</keyword>
<keyword evidence="4" id="KW-1185">Reference proteome</keyword>
<name>M1V8K3_CYAM1</name>
<dbReference type="EMBL" id="AP006494">
    <property type="protein sequence ID" value="BAM80709.1"/>
    <property type="molecule type" value="Genomic_DNA"/>
</dbReference>
<dbReference type="GO" id="GO:0008168">
    <property type="term" value="F:methyltransferase activity"/>
    <property type="evidence" value="ECO:0007669"/>
    <property type="project" value="UniProtKB-KW"/>
</dbReference>
<feature type="region of interest" description="Disordered" evidence="2">
    <location>
        <begin position="65"/>
        <end position="121"/>
    </location>
</feature>
<dbReference type="RefSeq" id="XP_005536745.1">
    <property type="nucleotide sequence ID" value="XM_005536688.1"/>
</dbReference>
<dbReference type="HOGENOM" id="CLU_512289_0_0_1"/>
<evidence type="ECO:0000256" key="2">
    <source>
        <dbReference type="SAM" id="MobiDB-lite"/>
    </source>
</evidence>
<sequence>MTSAGSRASTDEDVGLERLLGPVQRTCYDAWLSKCLAARCGFFEDAYIALLDPIQRLAADSATSCPQRRGERQRLPCQHGGLSAAISDGSQRHASIPTVDRGGKPSGSSAPHPGRGKAFREAAGPDFASSSYSACGDVDDGEGTHLNAAGHQTLVGGQRNGHNGAGTAQLLSLGQRVPRSLRVNSSGLDAVLLHGTYARVMALRHIMDTVLERLRLKAGASHQPPMLQLLSLGAGLDSMPFWLLERSRQASVAASSSHREVPLPQVRYHELDTEQVASLKALCIRRQAALARAIQAPVADVQARGAGSADAYAGVAVAGAQAPDVASKVQVVLETPVYALIAADLCSGRSVLGAALERLQRHGGMRREPSFTLILLECVLAYLSPADTVNVLEALREQFANHPALLVCYDPIGLDDAFGRHMQQRLEERGAPLQGLNCRATLDEAVRNLESLFAPGAASKHPGRGMDMMEVYQRLRDDACERSRIERIVALDEVEELRLLMRHYGLIWVSNEHAEVFDFFKPSRFQGSAVDA</sequence>
<reference evidence="3 4" key="1">
    <citation type="journal article" date="2004" name="Nature">
        <title>Genome sequence of the ultrasmall unicellular red alga Cyanidioschyzon merolae 10D.</title>
        <authorList>
            <person name="Matsuzaki M."/>
            <person name="Misumi O."/>
            <person name="Shin-i T."/>
            <person name="Maruyama S."/>
            <person name="Takahara M."/>
            <person name="Miyagishima S."/>
            <person name="Mori T."/>
            <person name="Nishida K."/>
            <person name="Yagisawa F."/>
            <person name="Nishida K."/>
            <person name="Yoshida Y."/>
            <person name="Nishimura Y."/>
            <person name="Nakao S."/>
            <person name="Kobayashi T."/>
            <person name="Momoyama Y."/>
            <person name="Higashiyama T."/>
            <person name="Minoda A."/>
            <person name="Sano M."/>
            <person name="Nomoto H."/>
            <person name="Oishi K."/>
            <person name="Hayashi H."/>
            <person name="Ohta F."/>
            <person name="Nishizaka S."/>
            <person name="Haga S."/>
            <person name="Miura S."/>
            <person name="Morishita T."/>
            <person name="Kabeya Y."/>
            <person name="Terasawa K."/>
            <person name="Suzuki Y."/>
            <person name="Ishii Y."/>
            <person name="Asakawa S."/>
            <person name="Takano H."/>
            <person name="Ohta N."/>
            <person name="Kuroiwa H."/>
            <person name="Tanaka K."/>
            <person name="Shimizu N."/>
            <person name="Sugano S."/>
            <person name="Sato N."/>
            <person name="Nozaki H."/>
            <person name="Ogasawara N."/>
            <person name="Kohara Y."/>
            <person name="Kuroiwa T."/>
        </authorList>
    </citation>
    <scope>NUCLEOTIDE SEQUENCE [LARGE SCALE GENOMIC DNA]</scope>
    <source>
        <strain evidence="3 4">10D</strain>
    </source>
</reference>
<dbReference type="Gramene" id="CML095CT">
    <property type="protein sequence ID" value="CML095CT"/>
    <property type="gene ID" value="CML095C"/>
</dbReference>